<evidence type="ECO:0000256" key="12">
    <source>
        <dbReference type="SAM" id="MobiDB-lite"/>
    </source>
</evidence>
<organism evidence="14 15">
    <name type="scientific">Rhizophlyctis rosea</name>
    <dbReference type="NCBI Taxonomy" id="64517"/>
    <lineage>
        <taxon>Eukaryota</taxon>
        <taxon>Fungi</taxon>
        <taxon>Fungi incertae sedis</taxon>
        <taxon>Chytridiomycota</taxon>
        <taxon>Chytridiomycota incertae sedis</taxon>
        <taxon>Chytridiomycetes</taxon>
        <taxon>Rhizophlyctidales</taxon>
        <taxon>Rhizophlyctidaceae</taxon>
        <taxon>Rhizophlyctis</taxon>
    </lineage>
</organism>
<feature type="compositionally biased region" description="Low complexity" evidence="12">
    <location>
        <begin position="141"/>
        <end position="151"/>
    </location>
</feature>
<accession>A0AAD5WX71</accession>
<evidence type="ECO:0000259" key="13">
    <source>
        <dbReference type="PROSITE" id="PS51455"/>
    </source>
</evidence>
<keyword evidence="3" id="KW-0597">Phosphoprotein</keyword>
<dbReference type="EMBL" id="JADGJD010002265">
    <property type="protein sequence ID" value="KAJ3033614.1"/>
    <property type="molecule type" value="Genomic_DNA"/>
</dbReference>
<evidence type="ECO:0000256" key="8">
    <source>
        <dbReference type="ARBA" id="ARBA00078403"/>
    </source>
</evidence>
<name>A0AAD5WX71_9FUNG</name>
<dbReference type="EC" id="2.7.1.68" evidence="2"/>
<evidence type="ECO:0000256" key="1">
    <source>
        <dbReference type="ARBA" id="ARBA00000444"/>
    </source>
</evidence>
<gene>
    <name evidence="14" type="primary">MSS4_1</name>
    <name evidence="14" type="ORF">HK097_004787</name>
</gene>
<comment type="caution">
    <text evidence="14">The sequence shown here is derived from an EMBL/GenBank/DDBJ whole genome shotgun (WGS) entry which is preliminary data.</text>
</comment>
<evidence type="ECO:0000256" key="3">
    <source>
        <dbReference type="ARBA" id="ARBA00022553"/>
    </source>
</evidence>
<keyword evidence="4 11" id="KW-0808">Transferase</keyword>
<evidence type="ECO:0000256" key="4">
    <source>
        <dbReference type="ARBA" id="ARBA00022679"/>
    </source>
</evidence>
<dbReference type="SMART" id="SM00330">
    <property type="entry name" value="PIPKc"/>
    <property type="match status" value="1"/>
</dbReference>
<feature type="domain" description="PIPK" evidence="13">
    <location>
        <begin position="326"/>
        <end position="596"/>
    </location>
</feature>
<dbReference type="InterPro" id="IPR002498">
    <property type="entry name" value="PInositol-4-P-4/5-kinase_core"/>
</dbReference>
<dbReference type="InterPro" id="IPR027483">
    <property type="entry name" value="PInositol-4-P-4/5-kinase_C_sf"/>
</dbReference>
<dbReference type="PANTHER" id="PTHR23086">
    <property type="entry name" value="PHOSPHATIDYLINOSITOL-4-PHOSPHATE 5-KINASE"/>
    <property type="match status" value="1"/>
</dbReference>
<dbReference type="GO" id="GO:0005524">
    <property type="term" value="F:ATP binding"/>
    <property type="evidence" value="ECO:0007669"/>
    <property type="project" value="UniProtKB-UniRule"/>
</dbReference>
<reference evidence="14" key="1">
    <citation type="submission" date="2020-05" db="EMBL/GenBank/DDBJ databases">
        <title>Phylogenomic resolution of chytrid fungi.</title>
        <authorList>
            <person name="Stajich J.E."/>
            <person name="Amses K."/>
            <person name="Simmons R."/>
            <person name="Seto K."/>
            <person name="Myers J."/>
            <person name="Bonds A."/>
            <person name="Quandt C.A."/>
            <person name="Barry K."/>
            <person name="Liu P."/>
            <person name="Grigoriev I."/>
            <person name="Longcore J.E."/>
            <person name="James T.Y."/>
        </authorList>
    </citation>
    <scope>NUCLEOTIDE SEQUENCE</scope>
    <source>
        <strain evidence="14">JEL0318</strain>
    </source>
</reference>
<dbReference type="GO" id="GO:0005886">
    <property type="term" value="C:plasma membrane"/>
    <property type="evidence" value="ECO:0007669"/>
    <property type="project" value="TreeGrafter"/>
</dbReference>
<feature type="compositionally biased region" description="Basic and acidic residues" evidence="12">
    <location>
        <begin position="230"/>
        <end position="239"/>
    </location>
</feature>
<dbReference type="PANTHER" id="PTHR23086:SF8">
    <property type="entry name" value="PHOSPHATIDYLINOSITOL 5-PHOSPHATE 4-KINASE, ISOFORM A"/>
    <property type="match status" value="1"/>
</dbReference>
<feature type="compositionally biased region" description="Low complexity" evidence="12">
    <location>
        <begin position="70"/>
        <end position="86"/>
    </location>
</feature>
<feature type="region of interest" description="Disordered" evidence="12">
    <location>
        <begin position="1"/>
        <end position="95"/>
    </location>
</feature>
<sequence>MARTAADGDNTATITAFSAKSAESEELTELDRNNKSKTMDFSSLLGTKQASDSRVIIPGPPSGDLNPAVTIPTSSPSTPGPDSASTKPPPVGPRVSFKELVASSAVGPVPPILITASSTDLISPHLLVEAKTPASALQPQPASEEAAGAPTAEPPGRPPPPTALMEGQAQDTSRDANATESVATSLDLSKAAPLTASPTEQTPTSTSQQQQPPASSSSLPASALELRPQTQERRSDFAGKRPYSFSGAFKDKASPVKWTGSFSAGTARGDGAGPSGAHLGVVSESESQPAGRRRTLGRRLNSSDVFERRLTRQRSDKEVLVGTPVKEGHVNYMLMYDMLTGIRISVSRCNAKLIRPLTDADFTAAHKLAFDVTGNEMTPSSKYDFKFKDYAPWVFRMIRESFHVDPAEYLLSLTGKYVLSELGSPGKSGSFFYYSQDYRFIIKTIHHSEHKFMRKILKHYYNHICHNPHTLISRIFGLHRVKLPGNRKIHFVVMGNVFPANKDIHETYDLKGSLIGRELPEEEAKTNPRAVLKDLNWLKREKKIELGPEKRQILVEQMERDVEFLKSQMIMDYSLLIGVHDLVKGNKDNIRDQTLA</sequence>
<evidence type="ECO:0000256" key="10">
    <source>
        <dbReference type="ARBA" id="ARBA00082306"/>
    </source>
</evidence>
<dbReference type="Proteomes" id="UP001212841">
    <property type="component" value="Unassembled WGS sequence"/>
</dbReference>
<evidence type="ECO:0000313" key="15">
    <source>
        <dbReference type="Proteomes" id="UP001212841"/>
    </source>
</evidence>
<keyword evidence="6 11" id="KW-0418">Kinase</keyword>
<feature type="region of interest" description="Disordered" evidence="12">
    <location>
        <begin position="132"/>
        <end position="248"/>
    </location>
</feature>
<feature type="compositionally biased region" description="Basic and acidic residues" evidence="12">
    <location>
        <begin position="29"/>
        <end position="38"/>
    </location>
</feature>
<feature type="region of interest" description="Disordered" evidence="12">
    <location>
        <begin position="265"/>
        <end position="298"/>
    </location>
</feature>
<feature type="compositionally biased region" description="Polar residues" evidence="12">
    <location>
        <begin position="169"/>
        <end position="187"/>
    </location>
</feature>
<evidence type="ECO:0000256" key="9">
    <source>
        <dbReference type="ARBA" id="ARBA00080374"/>
    </source>
</evidence>
<evidence type="ECO:0000256" key="6">
    <source>
        <dbReference type="ARBA" id="ARBA00022777"/>
    </source>
</evidence>
<keyword evidence="5 11" id="KW-0547">Nucleotide-binding</keyword>
<comment type="catalytic activity">
    <reaction evidence="1">
        <text>a 1,2-diacyl-sn-glycero-3-phospho-(1D-myo-inositol 4-phosphate) + ATP = a 1,2-diacyl-sn-glycero-3-phospho-(1D-myo-inositol-4,5-bisphosphate) + ADP + H(+)</text>
        <dbReference type="Rhea" id="RHEA:14425"/>
        <dbReference type="ChEBI" id="CHEBI:15378"/>
        <dbReference type="ChEBI" id="CHEBI:30616"/>
        <dbReference type="ChEBI" id="CHEBI:58178"/>
        <dbReference type="ChEBI" id="CHEBI:58456"/>
        <dbReference type="ChEBI" id="CHEBI:456216"/>
        <dbReference type="EC" id="2.7.1.68"/>
    </reaction>
</comment>
<feature type="compositionally biased region" description="Polar residues" evidence="12">
    <location>
        <begin position="39"/>
        <end position="52"/>
    </location>
</feature>
<dbReference type="FunFam" id="3.30.800.10:FF:000009">
    <property type="entry name" value="Phosphatidylinositol 4-phosphate 5-kinase its3"/>
    <property type="match status" value="1"/>
</dbReference>
<dbReference type="InterPro" id="IPR027484">
    <property type="entry name" value="PInositol-4-P-5-kinase_N"/>
</dbReference>
<dbReference type="SUPFAM" id="SSF56104">
    <property type="entry name" value="SAICAR synthase-like"/>
    <property type="match status" value="1"/>
</dbReference>
<dbReference type="InterPro" id="IPR023610">
    <property type="entry name" value="PInositol-4/5-P-5/4-kinase"/>
</dbReference>
<keyword evidence="15" id="KW-1185">Reference proteome</keyword>
<dbReference type="PROSITE" id="PS51455">
    <property type="entry name" value="PIPK"/>
    <property type="match status" value="1"/>
</dbReference>
<dbReference type="Gene3D" id="3.30.810.10">
    <property type="entry name" value="2-Layer Sandwich"/>
    <property type="match status" value="1"/>
</dbReference>
<dbReference type="CDD" id="cd17303">
    <property type="entry name" value="PIPKc_PIP5K_yeast_like"/>
    <property type="match status" value="1"/>
</dbReference>
<feature type="compositionally biased region" description="Pro residues" evidence="12">
    <location>
        <begin position="152"/>
        <end position="162"/>
    </location>
</feature>
<evidence type="ECO:0000256" key="5">
    <source>
        <dbReference type="ARBA" id="ARBA00022741"/>
    </source>
</evidence>
<feature type="non-terminal residue" evidence="14">
    <location>
        <position position="596"/>
    </location>
</feature>
<keyword evidence="7 11" id="KW-0067">ATP-binding</keyword>
<protein>
    <recommendedName>
        <fullName evidence="2">1-phosphatidylinositol-4-phosphate 5-kinase</fullName>
        <ecNumber evidence="2">2.7.1.68</ecNumber>
    </recommendedName>
    <alternativeName>
        <fullName evidence="10">1-phosphatidylinositol 4-phosphate kinase</fullName>
    </alternativeName>
    <alternativeName>
        <fullName evidence="8">Diphosphoinositide kinase</fullName>
    </alternativeName>
    <alternativeName>
        <fullName evidence="9">PIP5K</fullName>
    </alternativeName>
</protein>
<feature type="compositionally biased region" description="Low complexity" evidence="12">
    <location>
        <begin position="195"/>
        <end position="225"/>
    </location>
</feature>
<dbReference type="Pfam" id="PF01504">
    <property type="entry name" value="PIP5K"/>
    <property type="match status" value="1"/>
</dbReference>
<evidence type="ECO:0000256" key="11">
    <source>
        <dbReference type="PROSITE-ProRule" id="PRU00781"/>
    </source>
</evidence>
<dbReference type="Gene3D" id="3.30.800.10">
    <property type="entry name" value="Phosphatidylinositol Phosphate Kinase II Beta"/>
    <property type="match status" value="1"/>
</dbReference>
<evidence type="ECO:0000256" key="7">
    <source>
        <dbReference type="ARBA" id="ARBA00022840"/>
    </source>
</evidence>
<dbReference type="GO" id="GO:0016308">
    <property type="term" value="F:1-phosphatidylinositol-4-phosphate 5-kinase activity"/>
    <property type="evidence" value="ECO:0007669"/>
    <property type="project" value="UniProtKB-EC"/>
</dbReference>
<evidence type="ECO:0000313" key="14">
    <source>
        <dbReference type="EMBL" id="KAJ3033614.1"/>
    </source>
</evidence>
<dbReference type="GO" id="GO:0046854">
    <property type="term" value="P:phosphatidylinositol phosphate biosynthetic process"/>
    <property type="evidence" value="ECO:0007669"/>
    <property type="project" value="TreeGrafter"/>
</dbReference>
<evidence type="ECO:0000256" key="2">
    <source>
        <dbReference type="ARBA" id="ARBA00012172"/>
    </source>
</evidence>
<dbReference type="AlphaFoldDB" id="A0AAD5WX71"/>
<proteinExistence type="predicted"/>